<proteinExistence type="predicted"/>
<sequence length="271" mass="29654">MFKQTKRVLATAALMALVACNPQMHPATPSPTAAESYTVYTTSNAAPLVESLLSHYNESLSEELFRYDVGNHGQLLAGLGDNELDYFVSHHRPNDDDIWAAPIAQDGIVAIVHADNAITNLTTALLRQIYQGFITNWAELGGENITITLYSREAGSAVRAEFDRLVMGQRVTSPNAQIVPSTQAAILSITEDRGGLAYIPLSQLTSQVHALSIDDIPPTQDSVAQQIYPLRSTLFIIGREEPKEPYAALISWIQSTVGQNIVSEHYIPLPR</sequence>
<feature type="chain" id="PRO_5032832821" evidence="2">
    <location>
        <begin position="27"/>
        <end position="271"/>
    </location>
</feature>
<dbReference type="KEGG" id="pmet:G4Y79_19220"/>
<name>A0A7S8E7I3_9CHLR</name>
<feature type="domain" description="PBP" evidence="3">
    <location>
        <begin position="27"/>
        <end position="253"/>
    </location>
</feature>
<dbReference type="Gene3D" id="3.40.190.10">
    <property type="entry name" value="Periplasmic binding protein-like II"/>
    <property type="match status" value="2"/>
</dbReference>
<evidence type="ECO:0000256" key="1">
    <source>
        <dbReference type="ARBA" id="ARBA00022729"/>
    </source>
</evidence>
<evidence type="ECO:0000313" key="5">
    <source>
        <dbReference type="Proteomes" id="UP000594468"/>
    </source>
</evidence>
<accession>A0A7S8E7I3</accession>
<dbReference type="Pfam" id="PF12849">
    <property type="entry name" value="PBP_like_2"/>
    <property type="match status" value="1"/>
</dbReference>
<dbReference type="PANTHER" id="PTHR30570">
    <property type="entry name" value="PERIPLASMIC PHOSPHATE BINDING COMPONENT OF PHOSPHATE ABC TRANSPORTER"/>
    <property type="match status" value="1"/>
</dbReference>
<reference evidence="4 5" key="1">
    <citation type="submission" date="2020-02" db="EMBL/GenBank/DDBJ databases">
        <authorList>
            <person name="Zheng R.K."/>
            <person name="Sun C.M."/>
        </authorList>
    </citation>
    <scope>NUCLEOTIDE SEQUENCE [LARGE SCALE GENOMIC DNA]</scope>
    <source>
        <strain evidence="5">rifampicinis</strain>
    </source>
</reference>
<dbReference type="PROSITE" id="PS51257">
    <property type="entry name" value="PROKAR_LIPOPROTEIN"/>
    <property type="match status" value="1"/>
</dbReference>
<keyword evidence="5" id="KW-1185">Reference proteome</keyword>
<evidence type="ECO:0000313" key="4">
    <source>
        <dbReference type="EMBL" id="QPC81801.1"/>
    </source>
</evidence>
<dbReference type="RefSeq" id="WP_195169872.1">
    <property type="nucleotide sequence ID" value="NZ_CP062983.1"/>
</dbReference>
<dbReference type="Proteomes" id="UP000594468">
    <property type="component" value="Chromosome"/>
</dbReference>
<evidence type="ECO:0000259" key="3">
    <source>
        <dbReference type="Pfam" id="PF12849"/>
    </source>
</evidence>
<dbReference type="InterPro" id="IPR050811">
    <property type="entry name" value="Phosphate_ABC_transporter"/>
</dbReference>
<dbReference type="SUPFAM" id="SSF53850">
    <property type="entry name" value="Periplasmic binding protein-like II"/>
    <property type="match status" value="1"/>
</dbReference>
<evidence type="ECO:0000256" key="2">
    <source>
        <dbReference type="SAM" id="SignalP"/>
    </source>
</evidence>
<feature type="signal peptide" evidence="2">
    <location>
        <begin position="1"/>
        <end position="26"/>
    </location>
</feature>
<protein>
    <submittedName>
        <fullName evidence="4">Substrate-binding domain-containing protein</fullName>
    </submittedName>
</protein>
<dbReference type="InterPro" id="IPR024370">
    <property type="entry name" value="PBP_domain"/>
</dbReference>
<dbReference type="PANTHER" id="PTHR30570:SF1">
    <property type="entry name" value="PHOSPHATE-BINDING PROTEIN PSTS"/>
    <property type="match status" value="1"/>
</dbReference>
<dbReference type="EMBL" id="CP062983">
    <property type="protein sequence ID" value="QPC81801.1"/>
    <property type="molecule type" value="Genomic_DNA"/>
</dbReference>
<keyword evidence="1 2" id="KW-0732">Signal</keyword>
<dbReference type="AlphaFoldDB" id="A0A7S8E7I3"/>
<organism evidence="4 5">
    <name type="scientific">Phototrophicus methaneseepsis</name>
    <dbReference type="NCBI Taxonomy" id="2710758"/>
    <lineage>
        <taxon>Bacteria</taxon>
        <taxon>Bacillati</taxon>
        <taxon>Chloroflexota</taxon>
        <taxon>Candidatus Thermofontia</taxon>
        <taxon>Phototrophicales</taxon>
        <taxon>Phototrophicaceae</taxon>
        <taxon>Phototrophicus</taxon>
    </lineage>
</organism>
<gene>
    <name evidence="4" type="ORF">G4Y79_19220</name>
</gene>